<dbReference type="PANTHER" id="PTHR33059">
    <property type="entry name" value="FCS-LIKE ZINC FINGER 5"/>
    <property type="match status" value="1"/>
</dbReference>
<name>A0A3L6EPE5_MAIZE</name>
<dbReference type="PANTHER" id="PTHR33059:SF84">
    <property type="entry name" value="FCS-LIKE ZINC FINGER 15"/>
    <property type="match status" value="1"/>
</dbReference>
<gene>
    <name evidence="7" type="primary">MARD1_11</name>
    <name evidence="7" type="ORF">Zm00014a_039948</name>
</gene>
<keyword evidence="3" id="KW-0963">Cytoplasm</keyword>
<dbReference type="Pfam" id="PF04570">
    <property type="entry name" value="zf-FLZ"/>
    <property type="match status" value="1"/>
</dbReference>
<dbReference type="InterPro" id="IPR007650">
    <property type="entry name" value="Zf-FLZ_dom"/>
</dbReference>
<evidence type="ECO:0000259" key="6">
    <source>
        <dbReference type="PROSITE" id="PS51795"/>
    </source>
</evidence>
<evidence type="ECO:0000313" key="7">
    <source>
        <dbReference type="EMBL" id="PWZ22952.1"/>
    </source>
</evidence>
<reference evidence="7" key="1">
    <citation type="journal article" date="2018" name="Nat. Genet.">
        <title>Extensive intraspecific gene order and gene structural variations between Mo17 and other maize genomes.</title>
        <authorList>
            <person name="Sun S."/>
            <person name="Zhou Y."/>
            <person name="Chen J."/>
            <person name="Shi J."/>
            <person name="Zhao H."/>
            <person name="Zhao H."/>
            <person name="Song W."/>
            <person name="Zhang M."/>
            <person name="Cui Y."/>
            <person name="Dong X."/>
            <person name="Liu H."/>
            <person name="Ma X."/>
            <person name="Jiao Y."/>
            <person name="Wang B."/>
            <person name="Wei X."/>
            <person name="Stein J.C."/>
            <person name="Glaubitz J.C."/>
            <person name="Lu F."/>
            <person name="Yu G."/>
            <person name="Liang C."/>
            <person name="Fengler K."/>
            <person name="Li B."/>
            <person name="Rafalski A."/>
            <person name="Schnable P.S."/>
            <person name="Ware D.H."/>
            <person name="Buckler E.S."/>
            <person name="Lai J."/>
        </authorList>
    </citation>
    <scope>NUCLEOTIDE SEQUENCE [LARGE SCALE GENOMIC DNA]</scope>
    <source>
        <tissue evidence="7">Seedling</tissue>
    </source>
</reference>
<dbReference type="PROSITE" id="PS51795">
    <property type="entry name" value="ZF_FLZ"/>
    <property type="match status" value="1"/>
</dbReference>
<sequence>MAGLSVLLENHSKSYTGKAAAAQIISKATLVTTHGPNHHHHQQQKVPVSAAAAGSFLQRCCLCHKELAEGMDIYMYKGDRAFCSEECRCRQIFMDEDASSSCCGNGNGAGAAATTVRGRRRVKTRQGWEREWET</sequence>
<evidence type="ECO:0000256" key="1">
    <source>
        <dbReference type="ARBA" id="ARBA00004496"/>
    </source>
</evidence>
<proteinExistence type="inferred from homology"/>
<dbReference type="EMBL" id="NCVQ01000006">
    <property type="protein sequence ID" value="PWZ22952.1"/>
    <property type="molecule type" value="Genomic_DNA"/>
</dbReference>
<keyword evidence="4" id="KW-0479">Metal-binding</keyword>
<dbReference type="AlphaFoldDB" id="A0A3L6EPE5"/>
<protein>
    <submittedName>
        <fullName evidence="7">Protein MARD1</fullName>
    </submittedName>
</protein>
<dbReference type="Proteomes" id="UP000251960">
    <property type="component" value="Chromosome 5"/>
</dbReference>
<dbReference type="GO" id="GO:0046872">
    <property type="term" value="F:metal ion binding"/>
    <property type="evidence" value="ECO:0007669"/>
    <property type="project" value="UniProtKB-KW"/>
</dbReference>
<organism evidence="7">
    <name type="scientific">Zea mays</name>
    <name type="common">Maize</name>
    <dbReference type="NCBI Taxonomy" id="4577"/>
    <lineage>
        <taxon>Eukaryota</taxon>
        <taxon>Viridiplantae</taxon>
        <taxon>Streptophyta</taxon>
        <taxon>Embryophyta</taxon>
        <taxon>Tracheophyta</taxon>
        <taxon>Spermatophyta</taxon>
        <taxon>Magnoliopsida</taxon>
        <taxon>Liliopsida</taxon>
        <taxon>Poales</taxon>
        <taxon>Poaceae</taxon>
        <taxon>PACMAD clade</taxon>
        <taxon>Panicoideae</taxon>
        <taxon>Andropogonodae</taxon>
        <taxon>Andropogoneae</taxon>
        <taxon>Tripsacinae</taxon>
        <taxon>Zea</taxon>
    </lineage>
</organism>
<evidence type="ECO:0000256" key="5">
    <source>
        <dbReference type="PROSITE-ProRule" id="PRU01131"/>
    </source>
</evidence>
<dbReference type="ExpressionAtlas" id="A0A3L6EPE5">
    <property type="expression patterns" value="baseline and differential"/>
</dbReference>
<accession>A0A3L6EPE5</accession>
<evidence type="ECO:0000256" key="4">
    <source>
        <dbReference type="ARBA" id="ARBA00022723"/>
    </source>
</evidence>
<evidence type="ECO:0000256" key="3">
    <source>
        <dbReference type="ARBA" id="ARBA00022490"/>
    </source>
</evidence>
<comment type="subcellular location">
    <subcellularLocation>
        <location evidence="1">Cytoplasm</location>
    </subcellularLocation>
</comment>
<comment type="similarity">
    <text evidence="2">Belongs to the FLZ family.</text>
</comment>
<dbReference type="GO" id="GO:0005737">
    <property type="term" value="C:cytoplasm"/>
    <property type="evidence" value="ECO:0007669"/>
    <property type="project" value="UniProtKB-SubCell"/>
</dbReference>
<feature type="domain" description="FLZ-type" evidence="6">
    <location>
        <begin position="55"/>
        <end position="99"/>
    </location>
</feature>
<comment type="caution">
    <text evidence="7">The sequence shown here is derived from an EMBL/GenBank/DDBJ whole genome shotgun (WGS) entry which is preliminary data.</text>
</comment>
<feature type="zinc finger region" description="FLZ-type" evidence="5">
    <location>
        <begin position="55"/>
        <end position="99"/>
    </location>
</feature>
<evidence type="ECO:0000256" key="2">
    <source>
        <dbReference type="ARBA" id="ARBA00009374"/>
    </source>
</evidence>